<evidence type="ECO:0000259" key="1">
    <source>
        <dbReference type="Pfam" id="PF14213"/>
    </source>
</evidence>
<dbReference type="Proteomes" id="UP000480943">
    <property type="component" value="Unassembled WGS sequence"/>
</dbReference>
<feature type="domain" description="DUF4325" evidence="1">
    <location>
        <begin position="26"/>
        <end position="73"/>
    </location>
</feature>
<sequence>MKMYNIGKQFDDEPASRYYTDTQNRSAEVFRERVLKPLLIDQYVEPIVFILDDDVEGYGSSFLTESFAGLVKYGYIQAHELQSRFKLAFKNPMFRFYADRIRDFINESIYQYEEYNTSPKSSPEQVRECILPPNVLQLSPFNKQEFVIV</sequence>
<dbReference type="AlphaFoldDB" id="A0AAD3ZWV6"/>
<evidence type="ECO:0000313" key="3">
    <source>
        <dbReference type="Proteomes" id="UP000480943"/>
    </source>
</evidence>
<gene>
    <name evidence="2" type="ORF">F6450_03760</name>
</gene>
<dbReference type="Pfam" id="PF14213">
    <property type="entry name" value="DUF4325"/>
    <property type="match status" value="1"/>
</dbReference>
<reference evidence="2 3" key="1">
    <citation type="submission" date="2019-09" db="EMBL/GenBank/DDBJ databases">
        <title>Photobacterium damselae subsp. damselae CDC-2227-81, a human clinical isolate.</title>
        <authorList>
            <person name="Osorio C.R."/>
        </authorList>
    </citation>
    <scope>NUCLEOTIDE SEQUENCE [LARGE SCALE GENOMIC DNA]</scope>
    <source>
        <strain evidence="2 3">CDC-2227-81</strain>
    </source>
</reference>
<accession>A0AAD3ZWV6</accession>
<dbReference type="EMBL" id="VZUQ01000030">
    <property type="protein sequence ID" value="KAB1183561.1"/>
    <property type="molecule type" value="Genomic_DNA"/>
</dbReference>
<comment type="caution">
    <text evidence="2">The sequence shown here is derived from an EMBL/GenBank/DDBJ whole genome shotgun (WGS) entry which is preliminary data.</text>
</comment>
<name>A0AAD3ZWV6_PHODD</name>
<dbReference type="RefSeq" id="WP_151182390.1">
    <property type="nucleotide sequence ID" value="NZ_CP090495.1"/>
</dbReference>
<evidence type="ECO:0000313" key="2">
    <source>
        <dbReference type="EMBL" id="KAB1183561.1"/>
    </source>
</evidence>
<proteinExistence type="predicted"/>
<protein>
    <submittedName>
        <fullName evidence="2">DUF4325 domain-containing protein</fullName>
    </submittedName>
</protein>
<dbReference type="InterPro" id="IPR025474">
    <property type="entry name" value="DUF4325"/>
</dbReference>
<organism evidence="2 3">
    <name type="scientific">Photobacterium damselae subsp. damselae</name>
    <name type="common">Listonella damsela</name>
    <dbReference type="NCBI Taxonomy" id="85581"/>
    <lineage>
        <taxon>Bacteria</taxon>
        <taxon>Pseudomonadati</taxon>
        <taxon>Pseudomonadota</taxon>
        <taxon>Gammaproteobacteria</taxon>
        <taxon>Vibrionales</taxon>
        <taxon>Vibrionaceae</taxon>
        <taxon>Photobacterium</taxon>
    </lineage>
</organism>